<accession>A0A1V6X860</accession>
<organism evidence="1 2">
    <name type="scientific">Penicillium nalgiovense</name>
    <dbReference type="NCBI Taxonomy" id="60175"/>
    <lineage>
        <taxon>Eukaryota</taxon>
        <taxon>Fungi</taxon>
        <taxon>Dikarya</taxon>
        <taxon>Ascomycota</taxon>
        <taxon>Pezizomycotina</taxon>
        <taxon>Eurotiomycetes</taxon>
        <taxon>Eurotiomycetidae</taxon>
        <taxon>Eurotiales</taxon>
        <taxon>Aspergillaceae</taxon>
        <taxon>Penicillium</taxon>
    </lineage>
</organism>
<reference evidence="2" key="1">
    <citation type="journal article" date="2017" name="Nat. Microbiol.">
        <title>Global analysis of biosynthetic gene clusters reveals vast potential of secondary metabolite production in Penicillium species.</title>
        <authorList>
            <person name="Nielsen J.C."/>
            <person name="Grijseels S."/>
            <person name="Prigent S."/>
            <person name="Ji B."/>
            <person name="Dainat J."/>
            <person name="Nielsen K.F."/>
            <person name="Frisvad J.C."/>
            <person name="Workman M."/>
            <person name="Nielsen J."/>
        </authorList>
    </citation>
    <scope>NUCLEOTIDE SEQUENCE [LARGE SCALE GENOMIC DNA]</scope>
    <source>
        <strain evidence="2">IBT 13039</strain>
    </source>
</reference>
<dbReference type="Proteomes" id="UP000191691">
    <property type="component" value="Unassembled WGS sequence"/>
</dbReference>
<protein>
    <submittedName>
        <fullName evidence="1">Uncharacterized protein</fullName>
    </submittedName>
</protein>
<sequence length="26" mass="2972">MASYALVKNVADLRWERMVEGAGFEE</sequence>
<proteinExistence type="predicted"/>
<dbReference type="AlphaFoldDB" id="A0A1V6X860"/>
<comment type="caution">
    <text evidence="1">The sequence shown here is derived from an EMBL/GenBank/DDBJ whole genome shotgun (WGS) entry which is preliminary data.</text>
</comment>
<evidence type="ECO:0000313" key="2">
    <source>
        <dbReference type="Proteomes" id="UP000191691"/>
    </source>
</evidence>
<keyword evidence="2" id="KW-1185">Reference proteome</keyword>
<evidence type="ECO:0000313" key="1">
    <source>
        <dbReference type="EMBL" id="OQE71319.1"/>
    </source>
</evidence>
<gene>
    <name evidence="1" type="ORF">PENNAL_c0107G02618</name>
</gene>
<dbReference type="EMBL" id="MOOB01000107">
    <property type="protein sequence ID" value="OQE71319.1"/>
    <property type="molecule type" value="Genomic_DNA"/>
</dbReference>
<name>A0A1V6X860_PENNA</name>